<protein>
    <submittedName>
        <fullName evidence="2">Uncharacterized protein</fullName>
    </submittedName>
</protein>
<feature type="compositionally biased region" description="Low complexity" evidence="1">
    <location>
        <begin position="37"/>
        <end position="55"/>
    </location>
</feature>
<evidence type="ECO:0000313" key="2">
    <source>
        <dbReference type="EMBL" id="QHT74517.1"/>
    </source>
</evidence>
<dbReference type="EMBL" id="MN739851">
    <property type="protein sequence ID" value="QHT74517.1"/>
    <property type="molecule type" value="Genomic_DNA"/>
</dbReference>
<accession>A0A6C0H282</accession>
<evidence type="ECO:0000256" key="1">
    <source>
        <dbReference type="SAM" id="MobiDB-lite"/>
    </source>
</evidence>
<organism evidence="2">
    <name type="scientific">viral metagenome</name>
    <dbReference type="NCBI Taxonomy" id="1070528"/>
    <lineage>
        <taxon>unclassified sequences</taxon>
        <taxon>metagenomes</taxon>
        <taxon>organismal metagenomes</taxon>
    </lineage>
</organism>
<proteinExistence type="predicted"/>
<feature type="compositionally biased region" description="Pro residues" evidence="1">
    <location>
        <begin position="21"/>
        <end position="36"/>
    </location>
</feature>
<name>A0A6C0H282_9ZZZZ</name>
<feature type="region of interest" description="Disordered" evidence="1">
    <location>
        <begin position="1"/>
        <end position="60"/>
    </location>
</feature>
<dbReference type="AlphaFoldDB" id="A0A6C0H282"/>
<reference evidence="2" key="1">
    <citation type="journal article" date="2020" name="Nature">
        <title>Giant virus diversity and host interactions through global metagenomics.</title>
        <authorList>
            <person name="Schulz F."/>
            <person name="Roux S."/>
            <person name="Paez-Espino D."/>
            <person name="Jungbluth S."/>
            <person name="Walsh D.A."/>
            <person name="Denef V.J."/>
            <person name="McMahon K.D."/>
            <person name="Konstantinidis K.T."/>
            <person name="Eloe-Fadrosh E.A."/>
            <person name="Kyrpides N.C."/>
            <person name="Woyke T."/>
        </authorList>
    </citation>
    <scope>NUCLEOTIDE SEQUENCE</scope>
    <source>
        <strain evidence="2">GVMAG-M-3300023179-59</strain>
    </source>
</reference>
<sequence>MSSNNITFEPVAEASSTNTQTPPPPPPSPTSPPPSTPKSESQPPVENTTPTPTNTAELPKINISLMPDDVDTIVKAVINHYTQRTNAGLDKNGKPLERNDMSIIKWMHHAQEELMDNIIYIEKLKQMYIYKAKAMTMFLEEESAKFTEEELNAHLA</sequence>